<name>G3HWV5_CRIGR</name>
<reference evidence="3" key="1">
    <citation type="journal article" date="2011" name="Nat. Biotechnol.">
        <title>The genomic sequence of the Chinese hamster ovary (CHO)-K1 cell line.</title>
        <authorList>
            <person name="Xu X."/>
            <person name="Nagarajan H."/>
            <person name="Lewis N.E."/>
            <person name="Pan S."/>
            <person name="Cai Z."/>
            <person name="Liu X."/>
            <person name="Chen W."/>
            <person name="Xie M."/>
            <person name="Wang W."/>
            <person name="Hammond S."/>
            <person name="Andersen M.R."/>
            <person name="Neff N."/>
            <person name="Passarelli B."/>
            <person name="Koh W."/>
            <person name="Fan H.C."/>
            <person name="Wang J."/>
            <person name="Gui Y."/>
            <person name="Lee K.H."/>
            <person name="Betenbaugh M.J."/>
            <person name="Quake S.R."/>
            <person name="Famili I."/>
            <person name="Palsson B.O."/>
            <person name="Wang J."/>
        </authorList>
    </citation>
    <scope>NUCLEOTIDE SEQUENCE [LARGE SCALE GENOMIC DNA]</scope>
    <source>
        <strain evidence="3">CHO K1 cell line</strain>
    </source>
</reference>
<dbReference type="AlphaFoldDB" id="G3HWV5"/>
<feature type="signal peptide" evidence="1">
    <location>
        <begin position="1"/>
        <end position="18"/>
    </location>
</feature>
<gene>
    <name evidence="2" type="ORF">I79_015468</name>
</gene>
<keyword evidence="1" id="KW-0732">Signal</keyword>
<accession>G3HWV5</accession>
<sequence>MDWMFLAWIHWWLPGAELTFQNTCVHLWVFLCLCTSALQGLHVAQSLYKHGKLIPKTNDTDGL</sequence>
<dbReference type="Proteomes" id="UP000001075">
    <property type="component" value="Unassembled WGS sequence"/>
</dbReference>
<evidence type="ECO:0000313" key="2">
    <source>
        <dbReference type="EMBL" id="EGW00192.1"/>
    </source>
</evidence>
<evidence type="ECO:0000313" key="3">
    <source>
        <dbReference type="Proteomes" id="UP000001075"/>
    </source>
</evidence>
<dbReference type="InParanoid" id="G3HWV5"/>
<evidence type="ECO:0000256" key="1">
    <source>
        <dbReference type="SAM" id="SignalP"/>
    </source>
</evidence>
<protein>
    <submittedName>
        <fullName evidence="2">Uncharacterized protein</fullName>
    </submittedName>
</protein>
<feature type="chain" id="PRO_5003444671" evidence="1">
    <location>
        <begin position="19"/>
        <end position="63"/>
    </location>
</feature>
<proteinExistence type="predicted"/>
<organism evidence="2 3">
    <name type="scientific">Cricetulus griseus</name>
    <name type="common">Chinese hamster</name>
    <name type="synonym">Cricetulus barabensis griseus</name>
    <dbReference type="NCBI Taxonomy" id="10029"/>
    <lineage>
        <taxon>Eukaryota</taxon>
        <taxon>Metazoa</taxon>
        <taxon>Chordata</taxon>
        <taxon>Craniata</taxon>
        <taxon>Vertebrata</taxon>
        <taxon>Euteleostomi</taxon>
        <taxon>Mammalia</taxon>
        <taxon>Eutheria</taxon>
        <taxon>Euarchontoglires</taxon>
        <taxon>Glires</taxon>
        <taxon>Rodentia</taxon>
        <taxon>Myomorpha</taxon>
        <taxon>Muroidea</taxon>
        <taxon>Cricetidae</taxon>
        <taxon>Cricetinae</taxon>
        <taxon>Cricetulus</taxon>
    </lineage>
</organism>
<dbReference type="EMBL" id="JH000841">
    <property type="protein sequence ID" value="EGW00192.1"/>
    <property type="molecule type" value="Genomic_DNA"/>
</dbReference>